<evidence type="ECO:0000259" key="7">
    <source>
        <dbReference type="SMART" id="SM00499"/>
    </source>
</evidence>
<keyword evidence="6" id="KW-0732">Signal</keyword>
<dbReference type="EMBL" id="GHES01027740">
    <property type="protein sequence ID" value="MPA58299.1"/>
    <property type="molecule type" value="Transcribed_RNA"/>
</dbReference>
<evidence type="ECO:0000256" key="3">
    <source>
        <dbReference type="ARBA" id="ARBA00023121"/>
    </source>
</evidence>
<dbReference type="InterPro" id="IPR016140">
    <property type="entry name" value="Bifunc_inhib/LTP/seed_store"/>
</dbReference>
<dbReference type="SMART" id="SM00499">
    <property type="entry name" value="AAI"/>
    <property type="match status" value="1"/>
</dbReference>
<feature type="chain" id="PRO_5022792463" description="Non-specific lipid-transfer protein" evidence="6">
    <location>
        <begin position="26"/>
        <end position="117"/>
    </location>
</feature>
<feature type="signal peptide" evidence="6">
    <location>
        <begin position="1"/>
        <end position="25"/>
    </location>
</feature>
<comment type="function">
    <text evidence="5">Plant non-specific lipid-transfer proteins transfer phospholipids as well as galactolipids across membranes. May play a role in wax or cutin deposition in the cell walls of expanding epidermal cells and certain secretory tissues.</text>
</comment>
<keyword evidence="3 5" id="KW-0446">Lipid-binding</keyword>
<gene>
    <name evidence="8" type="ORF">Din_027740</name>
</gene>
<accession>A0A5B7ANV5</accession>
<dbReference type="PROSITE" id="PS00597">
    <property type="entry name" value="PLANT_LTP"/>
    <property type="match status" value="1"/>
</dbReference>
<organism evidence="8">
    <name type="scientific">Davidia involucrata</name>
    <name type="common">Dove tree</name>
    <dbReference type="NCBI Taxonomy" id="16924"/>
    <lineage>
        <taxon>Eukaryota</taxon>
        <taxon>Viridiplantae</taxon>
        <taxon>Streptophyta</taxon>
        <taxon>Embryophyta</taxon>
        <taxon>Tracheophyta</taxon>
        <taxon>Spermatophyta</taxon>
        <taxon>Magnoliopsida</taxon>
        <taxon>eudicotyledons</taxon>
        <taxon>Gunneridae</taxon>
        <taxon>Pentapetalae</taxon>
        <taxon>asterids</taxon>
        <taxon>Cornales</taxon>
        <taxon>Nyssaceae</taxon>
        <taxon>Davidia</taxon>
    </lineage>
</organism>
<evidence type="ECO:0000256" key="2">
    <source>
        <dbReference type="ARBA" id="ARBA00022448"/>
    </source>
</evidence>
<evidence type="ECO:0000256" key="5">
    <source>
        <dbReference type="RuleBase" id="RU000628"/>
    </source>
</evidence>
<dbReference type="AlphaFoldDB" id="A0A5B7ANV5"/>
<keyword evidence="2 5" id="KW-0813">Transport</keyword>
<proteinExistence type="inferred from homology"/>
<protein>
    <recommendedName>
        <fullName evidence="5">Non-specific lipid-transfer protein</fullName>
    </recommendedName>
</protein>
<dbReference type="SUPFAM" id="SSF47699">
    <property type="entry name" value="Bifunctional inhibitor/lipid-transfer protein/seed storage 2S albumin"/>
    <property type="match status" value="1"/>
</dbReference>
<dbReference type="InterPro" id="IPR000528">
    <property type="entry name" value="Plant_nsLTP"/>
</dbReference>
<evidence type="ECO:0000256" key="1">
    <source>
        <dbReference type="ARBA" id="ARBA00009748"/>
    </source>
</evidence>
<evidence type="ECO:0000256" key="6">
    <source>
        <dbReference type="SAM" id="SignalP"/>
    </source>
</evidence>
<evidence type="ECO:0000313" key="8">
    <source>
        <dbReference type="EMBL" id="MPA58299.1"/>
    </source>
</evidence>
<dbReference type="PANTHER" id="PTHR33076">
    <property type="entry name" value="NON-SPECIFIC LIPID-TRANSFER PROTEIN 2-RELATED"/>
    <property type="match status" value="1"/>
</dbReference>
<reference evidence="8" key="1">
    <citation type="submission" date="2019-08" db="EMBL/GenBank/DDBJ databases">
        <title>Reference gene set and small RNA set construction with multiple tissues from Davidia involucrata Baill.</title>
        <authorList>
            <person name="Yang H."/>
            <person name="Zhou C."/>
            <person name="Li G."/>
            <person name="Wang J."/>
            <person name="Gao P."/>
            <person name="Wang M."/>
            <person name="Wang R."/>
            <person name="Zhao Y."/>
        </authorList>
    </citation>
    <scope>NUCLEOTIDE SEQUENCE</scope>
    <source>
        <tissue evidence="8">Mixed with DoveR01_LX</tissue>
    </source>
</reference>
<sequence>MVIKVACVVVVVMCMVVSSAPKAKAAVSCGTVTSNLAPCLGYLRNGGAVPAPCCNGVKSLYNAAKTPTDRQGVCNCLKSSSTSITGIKLENAATLPSKCGVNVPYKISPSTDCSKVQ</sequence>
<dbReference type="PRINTS" id="PR00382">
    <property type="entry name" value="LIPIDTRNSFER"/>
</dbReference>
<dbReference type="InterPro" id="IPR036312">
    <property type="entry name" value="Bifun_inhib/LTP/seed_sf"/>
</dbReference>
<comment type="similarity">
    <text evidence="1 5">Belongs to the plant LTP family.</text>
</comment>
<name>A0A5B7ANV5_DAVIN</name>
<evidence type="ECO:0000256" key="4">
    <source>
        <dbReference type="ARBA" id="ARBA00023157"/>
    </source>
</evidence>
<dbReference type="GO" id="GO:0006869">
    <property type="term" value="P:lipid transport"/>
    <property type="evidence" value="ECO:0007669"/>
    <property type="project" value="InterPro"/>
</dbReference>
<dbReference type="Pfam" id="PF00234">
    <property type="entry name" value="Tryp_alpha_amyl"/>
    <property type="match status" value="1"/>
</dbReference>
<dbReference type="FunFam" id="1.10.110.10:FF:000002">
    <property type="entry name" value="Non-specific lipid-transfer protein"/>
    <property type="match status" value="1"/>
</dbReference>
<keyword evidence="4" id="KW-1015">Disulfide bond</keyword>
<dbReference type="Gene3D" id="1.10.110.10">
    <property type="entry name" value="Plant lipid-transfer and hydrophobic proteins"/>
    <property type="match status" value="1"/>
</dbReference>
<feature type="domain" description="Bifunctional inhibitor/plant lipid transfer protein/seed storage helical" evidence="7">
    <location>
        <begin position="29"/>
        <end position="113"/>
    </location>
</feature>
<dbReference type="GO" id="GO:0008289">
    <property type="term" value="F:lipid binding"/>
    <property type="evidence" value="ECO:0007669"/>
    <property type="project" value="UniProtKB-KW"/>
</dbReference>
<dbReference type="CDD" id="cd01960">
    <property type="entry name" value="nsLTP1"/>
    <property type="match status" value="1"/>
</dbReference>